<dbReference type="InterPro" id="IPR044666">
    <property type="entry name" value="Cyclophilin_A-like"/>
</dbReference>
<gene>
    <name evidence="4" type="ORF">GBAR_LOCUS10705</name>
</gene>
<proteinExistence type="inferred from homology"/>
<dbReference type="InterPro" id="IPR002130">
    <property type="entry name" value="Cyclophilin-type_PPIase_dom"/>
</dbReference>
<dbReference type="PROSITE" id="PS50072">
    <property type="entry name" value="CSA_PPIASE_2"/>
    <property type="match status" value="1"/>
</dbReference>
<dbReference type="SUPFAM" id="SSF50891">
    <property type="entry name" value="Cyclophilin-like"/>
    <property type="match status" value="1"/>
</dbReference>
<dbReference type="PROSITE" id="PS00170">
    <property type="entry name" value="CSA_PPIASE_1"/>
    <property type="match status" value="1"/>
</dbReference>
<evidence type="ECO:0000259" key="3">
    <source>
        <dbReference type="PROSITE" id="PS50072"/>
    </source>
</evidence>
<dbReference type="PANTHER" id="PTHR45625:SF2">
    <property type="entry name" value="PEPTIDYL-PROLYL CIS-TRANS ISOMERASE-LIKE 3"/>
    <property type="match status" value="1"/>
</dbReference>
<evidence type="ECO:0000256" key="2">
    <source>
        <dbReference type="RuleBase" id="RU363019"/>
    </source>
</evidence>
<dbReference type="InterPro" id="IPR029000">
    <property type="entry name" value="Cyclophilin-like_dom_sf"/>
</dbReference>
<sequence length="197" mass="22537">MMPSAWAFFKKSCRSNFVPAPSLGCFSTPDATVKKKRRKKKNFAITPRIVRTRSRWAGLDRTRVMSVTLHTDIGDIKIELNCELMPKACENFLALCASGYYNDCLFHRNIKDFMVQTGDPTGTGKGGTSIWGENFEDVFHETLKVCITSLQYTATWHYLCRISCSITRGVWFRWQTKDQTQTAPNFSSRTPSSHIWT</sequence>
<comment type="function">
    <text evidence="2">PPIases accelerate the folding of proteins. It catalyzes the cis-trans isomerization of proline imidic peptide bonds in oligopeptides.</text>
</comment>
<evidence type="ECO:0000313" key="4">
    <source>
        <dbReference type="EMBL" id="CAI8017703.1"/>
    </source>
</evidence>
<dbReference type="Pfam" id="PF00160">
    <property type="entry name" value="Pro_isomerase"/>
    <property type="match status" value="1"/>
</dbReference>
<dbReference type="EMBL" id="CASHTH010001649">
    <property type="protein sequence ID" value="CAI8017703.1"/>
    <property type="molecule type" value="Genomic_DNA"/>
</dbReference>
<dbReference type="GO" id="GO:0006457">
    <property type="term" value="P:protein folding"/>
    <property type="evidence" value="ECO:0007669"/>
    <property type="project" value="InterPro"/>
</dbReference>
<protein>
    <recommendedName>
        <fullName evidence="2">Peptidyl-prolyl cis-trans isomerase</fullName>
        <shortName evidence="2">PPIase</shortName>
        <ecNumber evidence="2">5.2.1.8</ecNumber>
    </recommendedName>
</protein>
<reference evidence="4" key="1">
    <citation type="submission" date="2023-03" db="EMBL/GenBank/DDBJ databases">
        <authorList>
            <person name="Steffen K."/>
            <person name="Cardenas P."/>
        </authorList>
    </citation>
    <scope>NUCLEOTIDE SEQUENCE</scope>
</reference>
<dbReference type="PANTHER" id="PTHR45625">
    <property type="entry name" value="PEPTIDYL-PROLYL CIS-TRANS ISOMERASE-RELATED"/>
    <property type="match status" value="1"/>
</dbReference>
<feature type="domain" description="PPIase cyclophilin-type" evidence="3">
    <location>
        <begin position="70"/>
        <end position="137"/>
    </location>
</feature>
<keyword evidence="2" id="KW-0697">Rotamase</keyword>
<comment type="similarity">
    <text evidence="2">Belongs to the cyclophilin-type PPIase family.</text>
</comment>
<dbReference type="Gene3D" id="2.40.100.10">
    <property type="entry name" value="Cyclophilin-like"/>
    <property type="match status" value="1"/>
</dbReference>
<organism evidence="4 5">
    <name type="scientific">Geodia barretti</name>
    <name type="common">Barrett's horny sponge</name>
    <dbReference type="NCBI Taxonomy" id="519541"/>
    <lineage>
        <taxon>Eukaryota</taxon>
        <taxon>Metazoa</taxon>
        <taxon>Porifera</taxon>
        <taxon>Demospongiae</taxon>
        <taxon>Heteroscleromorpha</taxon>
        <taxon>Tetractinellida</taxon>
        <taxon>Astrophorina</taxon>
        <taxon>Geodiidae</taxon>
        <taxon>Geodia</taxon>
    </lineage>
</organism>
<comment type="catalytic activity">
    <reaction evidence="1 2">
        <text>[protein]-peptidylproline (omega=180) = [protein]-peptidylproline (omega=0)</text>
        <dbReference type="Rhea" id="RHEA:16237"/>
        <dbReference type="Rhea" id="RHEA-COMP:10747"/>
        <dbReference type="Rhea" id="RHEA-COMP:10748"/>
        <dbReference type="ChEBI" id="CHEBI:83833"/>
        <dbReference type="ChEBI" id="CHEBI:83834"/>
        <dbReference type="EC" id="5.2.1.8"/>
    </reaction>
</comment>
<accession>A0AA35RVL3</accession>
<dbReference type="PRINTS" id="PR00153">
    <property type="entry name" value="CSAPPISMRASE"/>
</dbReference>
<dbReference type="GO" id="GO:0003755">
    <property type="term" value="F:peptidyl-prolyl cis-trans isomerase activity"/>
    <property type="evidence" value="ECO:0007669"/>
    <property type="project" value="UniProtKB-UniRule"/>
</dbReference>
<name>A0AA35RVL3_GEOBA</name>
<dbReference type="EC" id="5.2.1.8" evidence="2"/>
<dbReference type="Proteomes" id="UP001174909">
    <property type="component" value="Unassembled WGS sequence"/>
</dbReference>
<evidence type="ECO:0000256" key="1">
    <source>
        <dbReference type="ARBA" id="ARBA00000971"/>
    </source>
</evidence>
<dbReference type="InterPro" id="IPR020892">
    <property type="entry name" value="Cyclophilin-type_PPIase_CS"/>
</dbReference>
<dbReference type="AlphaFoldDB" id="A0AA35RVL3"/>
<comment type="caution">
    <text evidence="4">The sequence shown here is derived from an EMBL/GenBank/DDBJ whole genome shotgun (WGS) entry which is preliminary data.</text>
</comment>
<evidence type="ECO:0000313" key="5">
    <source>
        <dbReference type="Proteomes" id="UP001174909"/>
    </source>
</evidence>
<dbReference type="GO" id="GO:0071013">
    <property type="term" value="C:catalytic step 2 spliceosome"/>
    <property type="evidence" value="ECO:0007669"/>
    <property type="project" value="TreeGrafter"/>
</dbReference>
<keyword evidence="2 4" id="KW-0413">Isomerase</keyword>
<keyword evidence="5" id="KW-1185">Reference proteome</keyword>